<dbReference type="SMART" id="SM00929">
    <property type="entry name" value="NADH-G_4Fe-4S_3"/>
    <property type="match status" value="1"/>
</dbReference>
<dbReference type="SUPFAM" id="SSF54862">
    <property type="entry name" value="4Fe-4S ferredoxins"/>
    <property type="match status" value="1"/>
</dbReference>
<dbReference type="Gene3D" id="3.10.20.740">
    <property type="match status" value="1"/>
</dbReference>
<dbReference type="Gene3D" id="3.30.70.20">
    <property type="match status" value="1"/>
</dbReference>
<dbReference type="GeneID" id="78335653"/>
<organism evidence="17 18">
    <name type="scientific">Acidaminococcus fermentans</name>
    <dbReference type="NCBI Taxonomy" id="905"/>
    <lineage>
        <taxon>Bacteria</taxon>
        <taxon>Bacillati</taxon>
        <taxon>Bacillota</taxon>
        <taxon>Negativicutes</taxon>
        <taxon>Acidaminococcales</taxon>
        <taxon>Acidaminococcaceae</taxon>
        <taxon>Acidaminococcus</taxon>
    </lineage>
</organism>
<dbReference type="PROSITE" id="PS51839">
    <property type="entry name" value="4FE4S_HC3"/>
    <property type="match status" value="1"/>
</dbReference>
<dbReference type="Gene3D" id="3.40.50.1780">
    <property type="match status" value="1"/>
</dbReference>
<evidence type="ECO:0000256" key="1">
    <source>
        <dbReference type="ARBA" id="ARBA00001966"/>
    </source>
</evidence>
<dbReference type="SUPFAM" id="SSF53920">
    <property type="entry name" value="Fe-only hydrogenase"/>
    <property type="match status" value="1"/>
</dbReference>
<protein>
    <submittedName>
        <fullName evidence="17">NADH-quinone oxidoreductase subunit G</fullName>
    </submittedName>
</protein>
<comment type="cofactor">
    <cofactor evidence="1">
        <name>[4Fe-4S] cluster</name>
        <dbReference type="ChEBI" id="CHEBI:49883"/>
    </cofactor>
</comment>
<dbReference type="InterPro" id="IPR000283">
    <property type="entry name" value="NADH_UbQ_OxRdtase_75kDa_su_CS"/>
</dbReference>
<dbReference type="NCBIfam" id="TIGR02512">
    <property type="entry name" value="FeFe_hydrog_A"/>
    <property type="match status" value="1"/>
</dbReference>
<keyword evidence="7" id="KW-0677">Repeat</keyword>
<dbReference type="FunFam" id="3.30.70.20:FF:000035">
    <property type="entry name" value="Iron hydrogenase 1"/>
    <property type="match status" value="1"/>
</dbReference>
<dbReference type="InterPro" id="IPR017900">
    <property type="entry name" value="4Fe4S_Fe_S_CS"/>
</dbReference>
<evidence type="ECO:0000256" key="9">
    <source>
        <dbReference type="ARBA" id="ARBA00023004"/>
    </source>
</evidence>
<feature type="domain" description="4Fe-4S ferredoxin-type" evidence="15">
    <location>
        <begin position="139"/>
        <end position="169"/>
    </location>
</feature>
<comment type="caution">
    <text evidence="17">The sequence shown here is derived from an EMBL/GenBank/DDBJ whole genome shotgun (WGS) entry which is preliminary data.</text>
</comment>
<dbReference type="AlphaFoldDB" id="A0A1H2YTC5"/>
<evidence type="ECO:0000313" key="18">
    <source>
        <dbReference type="Proteomes" id="UP000182379"/>
    </source>
</evidence>
<dbReference type="Pfam" id="PF12838">
    <property type="entry name" value="Fer4_7"/>
    <property type="match status" value="1"/>
</dbReference>
<dbReference type="PROSITE" id="PS51379">
    <property type="entry name" value="4FE4S_FER_2"/>
    <property type="match status" value="2"/>
</dbReference>
<evidence type="ECO:0000259" key="14">
    <source>
        <dbReference type="PROSITE" id="PS51085"/>
    </source>
</evidence>
<dbReference type="SMART" id="SM00902">
    <property type="entry name" value="Fe_hyd_SSU"/>
    <property type="match status" value="1"/>
</dbReference>
<keyword evidence="12" id="KW-0472">Membrane</keyword>
<dbReference type="InterPro" id="IPR009016">
    <property type="entry name" value="Fe_hydrogenase"/>
</dbReference>
<evidence type="ECO:0000256" key="13">
    <source>
        <dbReference type="ARBA" id="ARBA00034078"/>
    </source>
</evidence>
<evidence type="ECO:0000256" key="5">
    <source>
        <dbReference type="ARBA" id="ARBA00022714"/>
    </source>
</evidence>
<evidence type="ECO:0000256" key="6">
    <source>
        <dbReference type="ARBA" id="ARBA00022723"/>
    </source>
</evidence>
<dbReference type="Pfam" id="PF02256">
    <property type="entry name" value="Fe_hyd_SSU"/>
    <property type="match status" value="1"/>
</dbReference>
<dbReference type="PROSITE" id="PS00198">
    <property type="entry name" value="4FE4S_FER_1"/>
    <property type="match status" value="1"/>
</dbReference>
<name>A0A1H2YTC5_ACIFE</name>
<dbReference type="GO" id="GO:0042773">
    <property type="term" value="P:ATP synthesis coupled electron transport"/>
    <property type="evidence" value="ECO:0007669"/>
    <property type="project" value="InterPro"/>
</dbReference>
<keyword evidence="11" id="KW-0520">NAD</keyword>
<keyword evidence="9" id="KW-0408">Iron</keyword>
<reference evidence="17 18" key="1">
    <citation type="submission" date="2016-10" db="EMBL/GenBank/DDBJ databases">
        <authorList>
            <person name="Varghese N."/>
            <person name="Submissions S."/>
        </authorList>
    </citation>
    <scope>NUCLEOTIDE SEQUENCE [LARGE SCALE GENOMIC DNA]</scope>
    <source>
        <strain evidence="17 18">WCC6</strain>
    </source>
</reference>
<evidence type="ECO:0000313" key="17">
    <source>
        <dbReference type="EMBL" id="SDX08297.1"/>
    </source>
</evidence>
<dbReference type="InterPro" id="IPR017896">
    <property type="entry name" value="4Fe4S_Fe-S-bd"/>
</dbReference>
<evidence type="ECO:0000256" key="7">
    <source>
        <dbReference type="ARBA" id="ARBA00022737"/>
    </source>
</evidence>
<sequence>MVTCTIDGKIIQVPEGTTIMEAARQAHIRIPHLCYLKGLNEIAACRVCCVEVEGEPAMVTACNSPVKEGMVVRTNSPRVRETRKINVELILSQHDCRCATCVRSGNCRLQSLANSLGIHDNPYEEQLPKGLRRAWTTTYPLFHDYNKCIKCMRCIQVCDKIQAMHIWDVAGTGGRTTVDVSGNRVIKDSDCTLCGQCIIHCPVAGLRERDDTDRLYEALADPDKVTLVQVAPAVRTAWCEAFGLPREEGTIGRMAAALRQLGFDHVYDTTFAADLTIMEEANEFLERFLAGDTREFPMFTSCCPGWVRFLKGQYPELTDRLSTSKSPQQMFGAIAKTWLADKLQVIPEKLYCVSIMPCLAKKAECALPTMRTDHGPDVDLALTTREFIRVLRADHLDPSLLPEEPLDDPMGTFTGAGTIFGTTGGVLEAALRTAYAKLTGENPDPELFAPLRNGIGLRDAVYTIAGKEIRCAVVSGLGNTRQLIQALKRKEVHYDFVEVMACPGGCAGGGGQPIPQEDEELEGVRGEQLRTLDKRSRFRFSHENPQIQRLYREFLGKPLSPKAEALLHTDHFGWKM</sequence>
<dbReference type="EMBL" id="FNOP01000012">
    <property type="protein sequence ID" value="SDX08297.1"/>
    <property type="molecule type" value="Genomic_DNA"/>
</dbReference>
<dbReference type="GO" id="GO:0051537">
    <property type="term" value="F:2 iron, 2 sulfur cluster binding"/>
    <property type="evidence" value="ECO:0007669"/>
    <property type="project" value="UniProtKB-KW"/>
</dbReference>
<dbReference type="GO" id="GO:0016020">
    <property type="term" value="C:membrane"/>
    <property type="evidence" value="ECO:0007669"/>
    <property type="project" value="UniProtKB-SubCell"/>
</dbReference>
<dbReference type="InterPro" id="IPR036010">
    <property type="entry name" value="2Fe-2S_ferredoxin-like_sf"/>
</dbReference>
<accession>A0A1H2YTC5</accession>
<dbReference type="InterPro" id="IPR001041">
    <property type="entry name" value="2Fe-2S_ferredoxin-type"/>
</dbReference>
<feature type="domain" description="2Fe-2S ferredoxin-type" evidence="14">
    <location>
        <begin position="1"/>
        <end position="78"/>
    </location>
</feature>
<dbReference type="Gene3D" id="4.10.260.20">
    <property type="entry name" value="Iron hydrogenase, small subunit"/>
    <property type="match status" value="1"/>
</dbReference>
<dbReference type="OMA" id="INIPHLC"/>
<comment type="subcellular location">
    <subcellularLocation>
        <location evidence="2">Membrane</location>
    </subcellularLocation>
</comment>
<dbReference type="Pfam" id="PF10588">
    <property type="entry name" value="NADH-G_4Fe-4S_3"/>
    <property type="match status" value="1"/>
</dbReference>
<dbReference type="InterPro" id="IPR019574">
    <property type="entry name" value="NADH_UbQ_OxRdtase_Gsu_4Fe4S-bd"/>
</dbReference>
<keyword evidence="5" id="KW-0001">2Fe-2S</keyword>
<keyword evidence="8" id="KW-1278">Translocase</keyword>
<evidence type="ECO:0000256" key="2">
    <source>
        <dbReference type="ARBA" id="ARBA00004370"/>
    </source>
</evidence>
<dbReference type="InterPro" id="IPR036991">
    <property type="entry name" value="Fe_hydrogenase_ssu_sf"/>
</dbReference>
<dbReference type="InterPro" id="IPR050340">
    <property type="entry name" value="Cytosolic_Fe-S_CAF"/>
</dbReference>
<evidence type="ECO:0000256" key="3">
    <source>
        <dbReference type="ARBA" id="ARBA00005404"/>
    </source>
</evidence>
<dbReference type="InterPro" id="IPR003149">
    <property type="entry name" value="Fe_hydrogenase_ssu"/>
</dbReference>
<keyword evidence="10" id="KW-0411">Iron-sulfur</keyword>
<feature type="domain" description="4Fe-4S His(Cys)3-ligated-type" evidence="16">
    <location>
        <begin position="78"/>
        <end position="117"/>
    </location>
</feature>
<dbReference type="GO" id="GO:0051539">
    <property type="term" value="F:4 iron, 4 sulfur cluster binding"/>
    <property type="evidence" value="ECO:0007669"/>
    <property type="project" value="UniProtKB-KW"/>
</dbReference>
<dbReference type="InterPro" id="IPR013352">
    <property type="entry name" value="Fe_hydrogenase_subset"/>
</dbReference>
<keyword evidence="6" id="KW-0479">Metal-binding</keyword>
<evidence type="ECO:0000256" key="11">
    <source>
        <dbReference type="ARBA" id="ARBA00023027"/>
    </source>
</evidence>
<evidence type="ECO:0000259" key="15">
    <source>
        <dbReference type="PROSITE" id="PS51379"/>
    </source>
</evidence>
<comment type="similarity">
    <text evidence="3">Belongs to the complex I 75 kDa subunit family.</text>
</comment>
<dbReference type="PROSITE" id="PS51085">
    <property type="entry name" value="2FE2S_FER_2"/>
    <property type="match status" value="1"/>
</dbReference>
<dbReference type="FunFam" id="3.10.20.740:FF:000004">
    <property type="entry name" value="NADH-quinone oxidoreductase"/>
    <property type="match status" value="1"/>
</dbReference>
<dbReference type="Gene3D" id="3.40.950.10">
    <property type="entry name" value="Fe-only Hydrogenase (Larger Subunit), Chain L, domain 3"/>
    <property type="match status" value="1"/>
</dbReference>
<comment type="cofactor">
    <cofactor evidence="13">
        <name>[2Fe-2S] cluster</name>
        <dbReference type="ChEBI" id="CHEBI:190135"/>
    </cofactor>
</comment>
<evidence type="ECO:0000256" key="8">
    <source>
        <dbReference type="ARBA" id="ARBA00022967"/>
    </source>
</evidence>
<dbReference type="GO" id="GO:0008137">
    <property type="term" value="F:NADH dehydrogenase (ubiquinone) activity"/>
    <property type="evidence" value="ECO:0007669"/>
    <property type="project" value="InterPro"/>
</dbReference>
<dbReference type="InterPro" id="IPR004108">
    <property type="entry name" value="Fe_hydrogenase_lsu_C"/>
</dbReference>
<evidence type="ECO:0000256" key="10">
    <source>
        <dbReference type="ARBA" id="ARBA00023014"/>
    </source>
</evidence>
<dbReference type="Pfam" id="PF13510">
    <property type="entry name" value="Fer2_4"/>
    <property type="match status" value="1"/>
</dbReference>
<evidence type="ECO:0000259" key="16">
    <source>
        <dbReference type="PROSITE" id="PS51839"/>
    </source>
</evidence>
<dbReference type="PROSITE" id="PS00641">
    <property type="entry name" value="COMPLEX1_75K_1"/>
    <property type="match status" value="1"/>
</dbReference>
<dbReference type="GO" id="GO:0008901">
    <property type="term" value="F:ferredoxin hydrogenase activity"/>
    <property type="evidence" value="ECO:0007669"/>
    <property type="project" value="InterPro"/>
</dbReference>
<evidence type="ECO:0000256" key="12">
    <source>
        <dbReference type="ARBA" id="ARBA00023136"/>
    </source>
</evidence>
<dbReference type="SUPFAM" id="SSF54292">
    <property type="entry name" value="2Fe-2S ferredoxin-like"/>
    <property type="match status" value="1"/>
</dbReference>
<evidence type="ECO:0000256" key="4">
    <source>
        <dbReference type="ARBA" id="ARBA00022485"/>
    </source>
</evidence>
<dbReference type="PANTHER" id="PTHR11615">
    <property type="entry name" value="NITRATE, FORMATE, IRON DEHYDROGENASE"/>
    <property type="match status" value="1"/>
</dbReference>
<dbReference type="Proteomes" id="UP000182379">
    <property type="component" value="Unassembled WGS sequence"/>
</dbReference>
<proteinExistence type="inferred from homology"/>
<dbReference type="RefSeq" id="WP_012939287.1">
    <property type="nucleotide sequence ID" value="NZ_CALAKB010000045.1"/>
</dbReference>
<feature type="domain" description="4Fe-4S ferredoxin-type" evidence="15">
    <location>
        <begin position="183"/>
        <end position="211"/>
    </location>
</feature>
<dbReference type="CDD" id="cd00207">
    <property type="entry name" value="fer2"/>
    <property type="match status" value="1"/>
</dbReference>
<keyword evidence="4" id="KW-0004">4Fe-4S</keyword>
<gene>
    <name evidence="17" type="ORF">SAMN05216495_11252</name>
</gene>
<dbReference type="Pfam" id="PF02906">
    <property type="entry name" value="Fe_hyd_lg_C"/>
    <property type="match status" value="1"/>
</dbReference>
<dbReference type="GO" id="GO:0005506">
    <property type="term" value="F:iron ion binding"/>
    <property type="evidence" value="ECO:0007669"/>
    <property type="project" value="InterPro"/>
</dbReference>